<dbReference type="OrthoDB" id="6267424at2"/>
<feature type="chain" id="PRO_5002474291" description="Lipoprotein" evidence="1">
    <location>
        <begin position="21"/>
        <end position="138"/>
    </location>
</feature>
<dbReference type="Proteomes" id="UP000033664">
    <property type="component" value="Unassembled WGS sequence"/>
</dbReference>
<evidence type="ECO:0000313" key="2">
    <source>
        <dbReference type="EMBL" id="KJZ00297.1"/>
    </source>
</evidence>
<dbReference type="AlphaFoldDB" id="A0A0F4PNJ8"/>
<dbReference type="EMBL" id="JXXZ01000006">
    <property type="protein sequence ID" value="KJZ00297.1"/>
    <property type="molecule type" value="Genomic_DNA"/>
</dbReference>
<dbReference type="eggNOG" id="ENOG5033HYJ">
    <property type="taxonomic scope" value="Bacteria"/>
</dbReference>
<accession>A0A0F4PNJ8</accession>
<protein>
    <recommendedName>
        <fullName evidence="4">Lipoprotein</fullName>
    </recommendedName>
</protein>
<reference evidence="2 3" key="1">
    <citation type="journal article" date="2015" name="BMC Genomics">
        <title>Genome mining reveals unlocked bioactive potential of marine Gram-negative bacteria.</title>
        <authorList>
            <person name="Machado H."/>
            <person name="Sonnenschein E.C."/>
            <person name="Melchiorsen J."/>
            <person name="Gram L."/>
        </authorList>
    </citation>
    <scope>NUCLEOTIDE SEQUENCE [LARGE SCALE GENOMIC DNA]</scope>
    <source>
        <strain evidence="2 3">S3137</strain>
    </source>
</reference>
<feature type="signal peptide" evidence="1">
    <location>
        <begin position="1"/>
        <end position="20"/>
    </location>
</feature>
<dbReference type="PROSITE" id="PS51257">
    <property type="entry name" value="PROKAR_LIPOPROTEIN"/>
    <property type="match status" value="1"/>
</dbReference>
<dbReference type="PATRIC" id="fig|151081.8.peg.3009"/>
<organism evidence="2 3">
    <name type="scientific">Pseudoalteromonas ruthenica</name>
    <dbReference type="NCBI Taxonomy" id="151081"/>
    <lineage>
        <taxon>Bacteria</taxon>
        <taxon>Pseudomonadati</taxon>
        <taxon>Pseudomonadota</taxon>
        <taxon>Gammaproteobacteria</taxon>
        <taxon>Alteromonadales</taxon>
        <taxon>Pseudoalteromonadaceae</taxon>
        <taxon>Pseudoalteromonas</taxon>
    </lineage>
</organism>
<evidence type="ECO:0000256" key="1">
    <source>
        <dbReference type="SAM" id="SignalP"/>
    </source>
</evidence>
<dbReference type="RefSeq" id="WP_045980125.1">
    <property type="nucleotide sequence ID" value="NZ_JXXY01000015.1"/>
</dbReference>
<keyword evidence="3" id="KW-1185">Reference proteome</keyword>
<sequence length="138" mass="15248">MRSIYLLLSALLLTSCMPQAPTSSTAQKTTPAVYTLNNNGDKIRWQTPRLQTGTKVFNVSTGEYGTVVGDIVVTSQALPADMLRARYKINNLSGNNYRLTPINKIDLAAEMMQLQQNEAIDVVELLVDYSRPNQAAIK</sequence>
<evidence type="ECO:0008006" key="4">
    <source>
        <dbReference type="Google" id="ProtNLM"/>
    </source>
</evidence>
<keyword evidence="1" id="KW-0732">Signal</keyword>
<comment type="caution">
    <text evidence="2">The sequence shown here is derived from an EMBL/GenBank/DDBJ whole genome shotgun (WGS) entry which is preliminary data.</text>
</comment>
<dbReference type="GeneID" id="58228079"/>
<evidence type="ECO:0000313" key="3">
    <source>
        <dbReference type="Proteomes" id="UP000033664"/>
    </source>
</evidence>
<proteinExistence type="predicted"/>
<gene>
    <name evidence="2" type="ORF">TW72_06210</name>
</gene>
<name>A0A0F4PNJ8_9GAMM</name>